<evidence type="ECO:0000313" key="2">
    <source>
        <dbReference type="EMBL" id="KAL3271981.1"/>
    </source>
</evidence>
<name>A0ABD2N021_9CUCU</name>
<protein>
    <recommendedName>
        <fullName evidence="1">CCHC-type domain-containing protein</fullName>
    </recommendedName>
</protein>
<accession>A0ABD2N021</accession>
<feature type="domain" description="CCHC-type" evidence="1">
    <location>
        <begin position="95"/>
        <end position="111"/>
    </location>
</feature>
<sequence>MEIRKAGLNTKMKTLFLRNMDALSAKEDVVEALKKTNKIKKETKYKLSEIRPAANNTKTITLTIEEAVAEELLRSKNIRIGMVECEISRQIYVKKCFKCWADDHEAKECKEPDRSKMCRKCGMEYHQAKDCANEEYCPLCEKGGHKAGTGKCKHFKTTLEKGRRIQAKYFPVDLGDEEDTSTKN</sequence>
<gene>
    <name evidence="2" type="ORF">HHI36_022450</name>
</gene>
<evidence type="ECO:0000313" key="3">
    <source>
        <dbReference type="Proteomes" id="UP001516400"/>
    </source>
</evidence>
<organism evidence="2 3">
    <name type="scientific">Cryptolaemus montrouzieri</name>
    <dbReference type="NCBI Taxonomy" id="559131"/>
    <lineage>
        <taxon>Eukaryota</taxon>
        <taxon>Metazoa</taxon>
        <taxon>Ecdysozoa</taxon>
        <taxon>Arthropoda</taxon>
        <taxon>Hexapoda</taxon>
        <taxon>Insecta</taxon>
        <taxon>Pterygota</taxon>
        <taxon>Neoptera</taxon>
        <taxon>Endopterygota</taxon>
        <taxon>Coleoptera</taxon>
        <taxon>Polyphaga</taxon>
        <taxon>Cucujiformia</taxon>
        <taxon>Coccinelloidea</taxon>
        <taxon>Coccinellidae</taxon>
        <taxon>Scymninae</taxon>
        <taxon>Scymnini</taxon>
        <taxon>Cryptolaemus</taxon>
    </lineage>
</organism>
<keyword evidence="3" id="KW-1185">Reference proteome</keyword>
<feature type="domain" description="CCHC-type" evidence="1">
    <location>
        <begin position="117"/>
        <end position="133"/>
    </location>
</feature>
<dbReference type="InterPro" id="IPR036875">
    <property type="entry name" value="Znf_CCHC_sf"/>
</dbReference>
<evidence type="ECO:0000259" key="1">
    <source>
        <dbReference type="SMART" id="SM00343"/>
    </source>
</evidence>
<comment type="caution">
    <text evidence="2">The sequence shown here is derived from an EMBL/GenBank/DDBJ whole genome shotgun (WGS) entry which is preliminary data.</text>
</comment>
<dbReference type="EMBL" id="JABFTP020000042">
    <property type="protein sequence ID" value="KAL3271981.1"/>
    <property type="molecule type" value="Genomic_DNA"/>
</dbReference>
<dbReference type="Proteomes" id="UP001516400">
    <property type="component" value="Unassembled WGS sequence"/>
</dbReference>
<reference evidence="2 3" key="1">
    <citation type="journal article" date="2021" name="BMC Biol.">
        <title>Horizontally acquired antibacterial genes associated with adaptive radiation of ladybird beetles.</title>
        <authorList>
            <person name="Li H.S."/>
            <person name="Tang X.F."/>
            <person name="Huang Y.H."/>
            <person name="Xu Z.Y."/>
            <person name="Chen M.L."/>
            <person name="Du X.Y."/>
            <person name="Qiu B.Y."/>
            <person name="Chen P.T."/>
            <person name="Zhang W."/>
            <person name="Slipinski A."/>
            <person name="Escalona H.E."/>
            <person name="Waterhouse R.M."/>
            <person name="Zwick A."/>
            <person name="Pang H."/>
        </authorList>
    </citation>
    <scope>NUCLEOTIDE SEQUENCE [LARGE SCALE GENOMIC DNA]</scope>
    <source>
        <strain evidence="2">SYSU2018</strain>
    </source>
</reference>
<dbReference type="AlphaFoldDB" id="A0ABD2N021"/>
<dbReference type="InterPro" id="IPR001878">
    <property type="entry name" value="Znf_CCHC"/>
</dbReference>
<dbReference type="SUPFAM" id="SSF57756">
    <property type="entry name" value="Retrovirus zinc finger-like domains"/>
    <property type="match status" value="1"/>
</dbReference>
<dbReference type="SMART" id="SM00343">
    <property type="entry name" value="ZnF_C2HC"/>
    <property type="match status" value="2"/>
</dbReference>
<proteinExistence type="predicted"/>
<dbReference type="Gene3D" id="4.10.60.10">
    <property type="entry name" value="Zinc finger, CCHC-type"/>
    <property type="match status" value="1"/>
</dbReference>